<evidence type="ECO:0000259" key="2">
    <source>
        <dbReference type="Pfam" id="PF01205"/>
    </source>
</evidence>
<evidence type="ECO:0000256" key="1">
    <source>
        <dbReference type="ARBA" id="ARBA00007665"/>
    </source>
</evidence>
<reference evidence="3 4" key="1">
    <citation type="submission" date="2017-11" db="EMBL/GenBank/DDBJ databases">
        <title>Genome sequence of Entomoplasma melaleucae M1 (ATCC 49191).</title>
        <authorList>
            <person name="Lo W.-S."/>
            <person name="Gasparich G.E."/>
            <person name="Kuo C.-H."/>
        </authorList>
    </citation>
    <scope>NUCLEOTIDE SEQUENCE [LARGE SCALE GENOMIC DNA]</scope>
    <source>
        <strain evidence="3 4">M1</strain>
    </source>
</reference>
<evidence type="ECO:0000313" key="4">
    <source>
        <dbReference type="Proteomes" id="UP000231896"/>
    </source>
</evidence>
<dbReference type="InterPro" id="IPR023582">
    <property type="entry name" value="Impact"/>
</dbReference>
<evidence type="ECO:0000313" key="3">
    <source>
        <dbReference type="EMBL" id="ATZ17665.1"/>
    </source>
</evidence>
<comment type="similarity">
    <text evidence="1">Belongs to the IMPACT family.</text>
</comment>
<protein>
    <recommendedName>
        <fullName evidence="2">Impact N-terminal domain-containing protein</fullName>
    </recommendedName>
</protein>
<gene>
    <name evidence="3" type="ORF">EMELA_v1c00800</name>
</gene>
<dbReference type="KEGG" id="eml:EMELA_v1c00800"/>
<organism evidence="3 4">
    <name type="scientific">Mesoplasma melaleucae</name>
    <dbReference type="NCBI Taxonomy" id="81459"/>
    <lineage>
        <taxon>Bacteria</taxon>
        <taxon>Bacillati</taxon>
        <taxon>Mycoplasmatota</taxon>
        <taxon>Mollicutes</taxon>
        <taxon>Entomoplasmatales</taxon>
        <taxon>Entomoplasmataceae</taxon>
        <taxon>Mesoplasma</taxon>
    </lineage>
</organism>
<dbReference type="GO" id="GO:0005737">
    <property type="term" value="C:cytoplasm"/>
    <property type="evidence" value="ECO:0007669"/>
    <property type="project" value="TreeGrafter"/>
</dbReference>
<dbReference type="Gene3D" id="3.30.230.30">
    <property type="entry name" value="Impact, N-terminal domain"/>
    <property type="match status" value="1"/>
</dbReference>
<proteinExistence type="inferred from homology"/>
<accession>A0A2K8NUZ4</accession>
<dbReference type="GO" id="GO:0006446">
    <property type="term" value="P:regulation of translational initiation"/>
    <property type="evidence" value="ECO:0007669"/>
    <property type="project" value="TreeGrafter"/>
</dbReference>
<dbReference type="PANTHER" id="PTHR16301">
    <property type="entry name" value="IMPACT-RELATED"/>
    <property type="match status" value="1"/>
</dbReference>
<dbReference type="AlphaFoldDB" id="A0A2K8NUZ4"/>
<dbReference type="RefSeq" id="WP_028123976.1">
    <property type="nucleotide sequence ID" value="NZ_CP024964.1"/>
</dbReference>
<dbReference type="PANTHER" id="PTHR16301:SF20">
    <property type="entry name" value="IMPACT FAMILY MEMBER YIGZ"/>
    <property type="match status" value="1"/>
</dbReference>
<dbReference type="SUPFAM" id="SSF54211">
    <property type="entry name" value="Ribosomal protein S5 domain 2-like"/>
    <property type="match status" value="1"/>
</dbReference>
<keyword evidence="4" id="KW-1185">Reference proteome</keyword>
<dbReference type="STRING" id="1408435.GCA_000685885_00253"/>
<name>A0A2K8NUZ4_9MOLU</name>
<sequence length="186" mass="21075">MKTIKSKIVYSQTTEIKKSKFICTVKQVNSKAELDLFLNEISLSDARHNCYGYKIGTNTIFGGYSDDGEPKGTAGKPIFNVIEKNDLTNICIVVKRYFGGIKLGAGPLTRTYTSSAANILKITKFENIKIINNLDIKFYISNIKEIEFFLNKNNIEILNKNFNETTCLFTINAKKDDIEEIKHLLN</sequence>
<feature type="domain" description="Impact N-terminal" evidence="2">
    <location>
        <begin position="17"/>
        <end position="120"/>
    </location>
</feature>
<dbReference type="InterPro" id="IPR001498">
    <property type="entry name" value="Impact_N"/>
</dbReference>
<dbReference type="InterPro" id="IPR020568">
    <property type="entry name" value="Ribosomal_Su5_D2-typ_SF"/>
</dbReference>
<dbReference type="EMBL" id="CP024964">
    <property type="protein sequence ID" value="ATZ17665.1"/>
    <property type="molecule type" value="Genomic_DNA"/>
</dbReference>
<dbReference type="Proteomes" id="UP000231896">
    <property type="component" value="Chromosome"/>
</dbReference>
<dbReference type="Pfam" id="PF01205">
    <property type="entry name" value="Impact_N"/>
    <property type="match status" value="1"/>
</dbReference>
<dbReference type="InterPro" id="IPR036956">
    <property type="entry name" value="Impact_N_sf"/>
</dbReference>